<dbReference type="PANTHER" id="PTHR45786:SF74">
    <property type="entry name" value="ATP-DEPENDENT DNA HELICASE"/>
    <property type="match status" value="1"/>
</dbReference>
<evidence type="ECO:0008006" key="4">
    <source>
        <dbReference type="Google" id="ProtNLM"/>
    </source>
</evidence>
<dbReference type="EMBL" id="JARJCM010000178">
    <property type="protein sequence ID" value="KAJ7023950.1"/>
    <property type="molecule type" value="Genomic_DNA"/>
</dbReference>
<feature type="compositionally biased region" description="Basic and acidic residues" evidence="1">
    <location>
        <begin position="11"/>
        <end position="25"/>
    </location>
</feature>
<sequence>MFVLANNIHSEPVRDPRSAGGRERSPPPPARRRAREPLPIARRPYTEPRSRHDLGRMDVQCRHCGALHWMAEKTTNSSKTNPQFPMCCNNGKVVLERLEEPPAELRALLVNDDTKSKEFRKNIAQYNTALSFTSLGVTEDHSINNGGGPPIFRIHGELCHRTGALLPSEGHTPIYAQLYIYEPQAALDYRMQSN</sequence>
<feature type="non-terminal residue" evidence="2">
    <location>
        <position position="194"/>
    </location>
</feature>
<keyword evidence="3" id="KW-1185">Reference proteome</keyword>
<organism evidence="2 3">
    <name type="scientific">Mycena alexandri</name>
    <dbReference type="NCBI Taxonomy" id="1745969"/>
    <lineage>
        <taxon>Eukaryota</taxon>
        <taxon>Fungi</taxon>
        <taxon>Dikarya</taxon>
        <taxon>Basidiomycota</taxon>
        <taxon>Agaricomycotina</taxon>
        <taxon>Agaricomycetes</taxon>
        <taxon>Agaricomycetidae</taxon>
        <taxon>Agaricales</taxon>
        <taxon>Marasmiineae</taxon>
        <taxon>Mycenaceae</taxon>
        <taxon>Mycena</taxon>
    </lineage>
</organism>
<evidence type="ECO:0000313" key="3">
    <source>
        <dbReference type="Proteomes" id="UP001218188"/>
    </source>
</evidence>
<accession>A0AAD6SD16</accession>
<dbReference type="Proteomes" id="UP001218188">
    <property type="component" value="Unassembled WGS sequence"/>
</dbReference>
<protein>
    <recommendedName>
        <fullName evidence="4">Helitron helicase-like domain-containing protein</fullName>
    </recommendedName>
</protein>
<proteinExistence type="predicted"/>
<name>A0AAD6SD16_9AGAR</name>
<dbReference type="PANTHER" id="PTHR45786">
    <property type="entry name" value="DNA BINDING PROTEIN-LIKE"/>
    <property type="match status" value="1"/>
</dbReference>
<feature type="region of interest" description="Disordered" evidence="1">
    <location>
        <begin position="1"/>
        <end position="51"/>
    </location>
</feature>
<gene>
    <name evidence="2" type="ORF">C8F04DRAFT_969583</name>
</gene>
<comment type="caution">
    <text evidence="2">The sequence shown here is derived from an EMBL/GenBank/DDBJ whole genome shotgun (WGS) entry which is preliminary data.</text>
</comment>
<evidence type="ECO:0000256" key="1">
    <source>
        <dbReference type="SAM" id="MobiDB-lite"/>
    </source>
</evidence>
<dbReference type="AlphaFoldDB" id="A0AAD6SD16"/>
<reference evidence="2" key="1">
    <citation type="submission" date="2023-03" db="EMBL/GenBank/DDBJ databases">
        <title>Massive genome expansion in bonnet fungi (Mycena s.s.) driven by repeated elements and novel gene families across ecological guilds.</title>
        <authorList>
            <consortium name="Lawrence Berkeley National Laboratory"/>
            <person name="Harder C.B."/>
            <person name="Miyauchi S."/>
            <person name="Viragh M."/>
            <person name="Kuo A."/>
            <person name="Thoen E."/>
            <person name="Andreopoulos B."/>
            <person name="Lu D."/>
            <person name="Skrede I."/>
            <person name="Drula E."/>
            <person name="Henrissat B."/>
            <person name="Morin E."/>
            <person name="Kohler A."/>
            <person name="Barry K."/>
            <person name="LaButti K."/>
            <person name="Morin E."/>
            <person name="Salamov A."/>
            <person name="Lipzen A."/>
            <person name="Mereny Z."/>
            <person name="Hegedus B."/>
            <person name="Baldrian P."/>
            <person name="Stursova M."/>
            <person name="Weitz H."/>
            <person name="Taylor A."/>
            <person name="Grigoriev I.V."/>
            <person name="Nagy L.G."/>
            <person name="Martin F."/>
            <person name="Kauserud H."/>
        </authorList>
    </citation>
    <scope>NUCLEOTIDE SEQUENCE</scope>
    <source>
        <strain evidence="2">CBHHK200</strain>
    </source>
</reference>
<evidence type="ECO:0000313" key="2">
    <source>
        <dbReference type="EMBL" id="KAJ7023950.1"/>
    </source>
</evidence>